<protein>
    <submittedName>
        <fullName evidence="1">Uncharacterized protein</fullName>
    </submittedName>
</protein>
<name>A0ABQ0GIA9_9PEZI</name>
<gene>
    <name evidence="1" type="ORF">MFIFM68171_07624</name>
</gene>
<keyword evidence="2" id="KW-1185">Reference proteome</keyword>
<sequence length="209" mass="23406">MAAAARDVLFNWFPRAGFCWRRRQGSPRILRSDARDAIVQRAIISLHGGNTKVRKRDARTMIVNALEVIGKTLKDADSGIRPEEGIVEYLGRAASFSEPSQAIPEDSWIELVYQIVWARNEYERHTPAAQKNGDRDQLTALAFAADDLLRAAGSYWDWLALEFYEGSGDEKEEPPALVRRMGAGGDKDLPEKMRKLNIQDADGGIEMMG</sequence>
<dbReference type="GeneID" id="98178367"/>
<organism evidence="1 2">
    <name type="scientific">Madurella fahalii</name>
    <dbReference type="NCBI Taxonomy" id="1157608"/>
    <lineage>
        <taxon>Eukaryota</taxon>
        <taxon>Fungi</taxon>
        <taxon>Dikarya</taxon>
        <taxon>Ascomycota</taxon>
        <taxon>Pezizomycotina</taxon>
        <taxon>Sordariomycetes</taxon>
        <taxon>Sordariomycetidae</taxon>
        <taxon>Sordariales</taxon>
        <taxon>Sordariales incertae sedis</taxon>
        <taxon>Madurella</taxon>
    </lineage>
</organism>
<comment type="caution">
    <text evidence="1">The sequence shown here is derived from an EMBL/GenBank/DDBJ whole genome shotgun (WGS) entry which is preliminary data.</text>
</comment>
<evidence type="ECO:0000313" key="2">
    <source>
        <dbReference type="Proteomes" id="UP001628179"/>
    </source>
</evidence>
<dbReference type="RefSeq" id="XP_070919145.1">
    <property type="nucleotide sequence ID" value="XM_071063044.1"/>
</dbReference>
<accession>A0ABQ0GIA9</accession>
<proteinExistence type="predicted"/>
<dbReference type="Proteomes" id="UP001628179">
    <property type="component" value="Unassembled WGS sequence"/>
</dbReference>
<reference evidence="1 2" key="1">
    <citation type="submission" date="2024-09" db="EMBL/GenBank/DDBJ databases">
        <title>Itraconazole resistance in Madurella fahalii resulting from another homologue of gene encoding cytochrome P450 14-alpha sterol demethylase (CYP51).</title>
        <authorList>
            <person name="Yoshioka I."/>
            <person name="Fahal A.H."/>
            <person name="Kaneko S."/>
            <person name="Yaguchi T."/>
        </authorList>
    </citation>
    <scope>NUCLEOTIDE SEQUENCE [LARGE SCALE GENOMIC DNA]</scope>
    <source>
        <strain evidence="1 2">IFM 68171</strain>
    </source>
</reference>
<dbReference type="EMBL" id="BAAFSV010000004">
    <property type="protein sequence ID" value="GAB1317414.1"/>
    <property type="molecule type" value="Genomic_DNA"/>
</dbReference>
<evidence type="ECO:0000313" key="1">
    <source>
        <dbReference type="EMBL" id="GAB1317414.1"/>
    </source>
</evidence>